<dbReference type="SUPFAM" id="SSF55021">
    <property type="entry name" value="ACT-like"/>
    <property type="match status" value="1"/>
</dbReference>
<proteinExistence type="predicted"/>
<comment type="caution">
    <text evidence="1">The sequence shown here is derived from an EMBL/GenBank/DDBJ whole genome shotgun (WGS) entry which is preliminary data.</text>
</comment>
<reference evidence="1" key="1">
    <citation type="submission" date="2016-05" db="EMBL/GenBank/DDBJ databases">
        <title>Microbial consortia oxidize butane by reversing methanogenesis.</title>
        <authorList>
            <person name="Laso-Perez R."/>
            <person name="Richter M."/>
            <person name="Wegener G."/>
            <person name="Musat F."/>
        </authorList>
    </citation>
    <scope>NUCLEOTIDE SEQUENCE [LARGE SCALE GENOMIC DNA]</scope>
    <source>
        <strain evidence="1">BOX2</strain>
    </source>
</reference>
<dbReference type="EMBL" id="LYOS01000001">
    <property type="protein sequence ID" value="OFV68754.1"/>
    <property type="molecule type" value="Genomic_DNA"/>
</dbReference>
<sequence>MWGEVLEKFNRFPAQQRVISLMLENGFGISPGGRIRAGKIEISHTDVARAVGVDRRVIDATIKNIMADESLRTIFENMRAIPLLRDLAPLLNLGVIVIEPHDATDVGILGAVAGTIASHGLSIRQAVSDDPVFTDEPRLTIVTDPEIPPELIRDLKKIPAVKGVTIY</sequence>
<dbReference type="PATRIC" id="fig|1838285.3.peg.435"/>
<dbReference type="PIRSF" id="PIRSF004897">
    <property type="entry name" value="UCP004897_ACT"/>
    <property type="match status" value="1"/>
</dbReference>
<accession>A0A1F2PCJ7</accession>
<organism evidence="1 2">
    <name type="scientific">Candidatus Syntropharchaeum caldarium</name>
    <dbReference type="NCBI Taxonomy" id="1838285"/>
    <lineage>
        <taxon>Archaea</taxon>
        <taxon>Methanobacteriati</taxon>
        <taxon>Methanobacteriota</taxon>
        <taxon>Stenosarchaea group</taxon>
        <taxon>Methanomicrobia</taxon>
        <taxon>Methanosarcinales</taxon>
        <taxon>ANME-2 cluster</taxon>
        <taxon>Candidatus Syntropharchaeum</taxon>
    </lineage>
</organism>
<keyword evidence="2" id="KW-1185">Reference proteome</keyword>
<dbReference type="STRING" id="1838285.SCAL_000430"/>
<protein>
    <submittedName>
        <fullName evidence="1">Amino acid-binding protein</fullName>
    </submittedName>
</protein>
<gene>
    <name evidence="1" type="ORF">SCAL_000430</name>
</gene>
<evidence type="ECO:0000313" key="1">
    <source>
        <dbReference type="EMBL" id="OFV68754.1"/>
    </source>
</evidence>
<dbReference type="Proteomes" id="UP000186940">
    <property type="component" value="Unassembled WGS sequence"/>
</dbReference>
<dbReference type="InterPro" id="IPR014424">
    <property type="entry name" value="UCP004897_ACT"/>
</dbReference>
<dbReference type="AlphaFoldDB" id="A0A1F2PCJ7"/>
<evidence type="ECO:0000313" key="2">
    <source>
        <dbReference type="Proteomes" id="UP000186940"/>
    </source>
</evidence>
<name>A0A1F2PCJ7_9EURY</name>
<dbReference type="InterPro" id="IPR045865">
    <property type="entry name" value="ACT-like_dom_sf"/>
</dbReference>